<evidence type="ECO:0000256" key="10">
    <source>
        <dbReference type="ARBA" id="ARBA00023303"/>
    </source>
</evidence>
<keyword evidence="6" id="KW-0630">Potassium</keyword>
<dbReference type="SUPFAM" id="SSF81324">
    <property type="entry name" value="Voltage-gated potassium channels"/>
    <property type="match status" value="1"/>
</dbReference>
<keyword evidence="4 11" id="KW-0812">Transmembrane</keyword>
<comment type="caution">
    <text evidence="13">The sequence shown here is derived from an EMBL/GenBank/DDBJ whole genome shotgun (WGS) entry which is preliminary data.</text>
</comment>
<sequence>MPHAPSSPDAPGTDTALQGWRLRLYTIIFESDTRAGRTFDIALIGLILLSVAVVVADSMPRLQPRWHGTFIALEWVFTVLFTVEYVARLVCLRHPLRYALSFFGLVDLVALLPTYLALFFPELHVLIDVRVLRLMRIFRIFKLTAYMSEYQSLGRALRASRRKITVFVTAVAMVVLVLGTVMYVVEGPANGFDSIVTAVYWAATTMTTTGYGDITPKTELGRIITSMMMLLGWGTLAVPTGIVTAEITSQRLAQGAASARTCPECLTEGHLPEARYCLHCGAHLPPWQREGA</sequence>
<gene>
    <name evidence="13" type="ORF">RP29_07525</name>
</gene>
<dbReference type="STRING" id="80878.RP29_07525"/>
<feature type="domain" description="Ion transport" evidence="12">
    <location>
        <begin position="37"/>
        <end position="251"/>
    </location>
</feature>
<dbReference type="GO" id="GO:0001508">
    <property type="term" value="P:action potential"/>
    <property type="evidence" value="ECO:0007669"/>
    <property type="project" value="TreeGrafter"/>
</dbReference>
<evidence type="ECO:0000313" key="13">
    <source>
        <dbReference type="EMBL" id="KJA11034.1"/>
    </source>
</evidence>
<feature type="transmembrane region" description="Helical" evidence="11">
    <location>
        <begin position="99"/>
        <end position="120"/>
    </location>
</feature>
<dbReference type="PATRIC" id="fig|80878.5.peg.1013"/>
<evidence type="ECO:0000256" key="6">
    <source>
        <dbReference type="ARBA" id="ARBA00022958"/>
    </source>
</evidence>
<evidence type="ECO:0000256" key="3">
    <source>
        <dbReference type="ARBA" id="ARBA00022538"/>
    </source>
</evidence>
<feature type="transmembrane region" description="Helical" evidence="11">
    <location>
        <begin position="164"/>
        <end position="185"/>
    </location>
</feature>
<keyword evidence="9 11" id="KW-0472">Membrane</keyword>
<organism evidence="13 14">
    <name type="scientific">Acidovorax temperans</name>
    <dbReference type="NCBI Taxonomy" id="80878"/>
    <lineage>
        <taxon>Bacteria</taxon>
        <taxon>Pseudomonadati</taxon>
        <taxon>Pseudomonadota</taxon>
        <taxon>Betaproteobacteria</taxon>
        <taxon>Burkholderiales</taxon>
        <taxon>Comamonadaceae</taxon>
        <taxon>Acidovorax</taxon>
    </lineage>
</organism>
<dbReference type="PRINTS" id="PR00169">
    <property type="entry name" value="KCHANNEL"/>
</dbReference>
<dbReference type="AlphaFoldDB" id="A0A0D7KAK0"/>
<feature type="transmembrane region" description="Helical" evidence="11">
    <location>
        <begin position="39"/>
        <end position="56"/>
    </location>
</feature>
<dbReference type="OrthoDB" id="9799090at2"/>
<reference evidence="13 14" key="1">
    <citation type="submission" date="2014-12" db="EMBL/GenBank/DDBJ databases">
        <title>Isolation of bacteria from lake water.</title>
        <authorList>
            <person name="Sheng K.-Y."/>
            <person name="Chin P.-S."/>
            <person name="Chan K.-G."/>
            <person name="Tan G.S."/>
        </authorList>
    </citation>
    <scope>NUCLEOTIDE SEQUENCE [LARGE SCALE GENOMIC DNA]</scope>
    <source>
        <strain evidence="13 14">KY4</strain>
    </source>
</reference>
<evidence type="ECO:0000256" key="8">
    <source>
        <dbReference type="ARBA" id="ARBA00023065"/>
    </source>
</evidence>
<keyword evidence="2" id="KW-0813">Transport</keyword>
<dbReference type="Pfam" id="PF00520">
    <property type="entry name" value="Ion_trans"/>
    <property type="match status" value="1"/>
</dbReference>
<dbReference type="InterPro" id="IPR028325">
    <property type="entry name" value="VG_K_chnl"/>
</dbReference>
<dbReference type="Gene3D" id="1.10.287.70">
    <property type="match status" value="1"/>
</dbReference>
<keyword evidence="8" id="KW-0406">Ion transport</keyword>
<accession>A0A0D7KAK0</accession>
<evidence type="ECO:0000256" key="1">
    <source>
        <dbReference type="ARBA" id="ARBA00004141"/>
    </source>
</evidence>
<keyword evidence="14" id="KW-1185">Reference proteome</keyword>
<dbReference type="PANTHER" id="PTHR11537:SF254">
    <property type="entry name" value="POTASSIUM VOLTAGE-GATED CHANNEL PROTEIN SHAB"/>
    <property type="match status" value="1"/>
</dbReference>
<dbReference type="InterPro" id="IPR005821">
    <property type="entry name" value="Ion_trans_dom"/>
</dbReference>
<evidence type="ECO:0000256" key="4">
    <source>
        <dbReference type="ARBA" id="ARBA00022692"/>
    </source>
</evidence>
<evidence type="ECO:0000313" key="14">
    <source>
        <dbReference type="Proteomes" id="UP000032566"/>
    </source>
</evidence>
<protein>
    <submittedName>
        <fullName evidence="13">Ion transporter</fullName>
    </submittedName>
</protein>
<feature type="transmembrane region" description="Helical" evidence="11">
    <location>
        <begin position="223"/>
        <end position="245"/>
    </location>
</feature>
<evidence type="ECO:0000256" key="5">
    <source>
        <dbReference type="ARBA" id="ARBA00022826"/>
    </source>
</evidence>
<dbReference type="Proteomes" id="UP000032566">
    <property type="component" value="Unassembled WGS sequence"/>
</dbReference>
<keyword evidence="7 11" id="KW-1133">Transmembrane helix</keyword>
<dbReference type="EMBL" id="JXYQ01000021">
    <property type="protein sequence ID" value="KJA11034.1"/>
    <property type="molecule type" value="Genomic_DNA"/>
</dbReference>
<evidence type="ECO:0000256" key="9">
    <source>
        <dbReference type="ARBA" id="ARBA00023136"/>
    </source>
</evidence>
<proteinExistence type="predicted"/>
<evidence type="ECO:0000256" key="2">
    <source>
        <dbReference type="ARBA" id="ARBA00022448"/>
    </source>
</evidence>
<dbReference type="PANTHER" id="PTHR11537">
    <property type="entry name" value="VOLTAGE-GATED POTASSIUM CHANNEL"/>
    <property type="match status" value="1"/>
</dbReference>
<keyword evidence="5" id="KW-0631">Potassium channel</keyword>
<evidence type="ECO:0000256" key="7">
    <source>
        <dbReference type="ARBA" id="ARBA00022989"/>
    </source>
</evidence>
<dbReference type="RefSeq" id="WP_044397091.1">
    <property type="nucleotide sequence ID" value="NZ_JXYQ01000021.1"/>
</dbReference>
<evidence type="ECO:0000259" key="12">
    <source>
        <dbReference type="Pfam" id="PF00520"/>
    </source>
</evidence>
<dbReference type="GO" id="GO:0008076">
    <property type="term" value="C:voltage-gated potassium channel complex"/>
    <property type="evidence" value="ECO:0007669"/>
    <property type="project" value="InterPro"/>
</dbReference>
<name>A0A0D7KAK0_9BURK</name>
<comment type="subcellular location">
    <subcellularLocation>
        <location evidence="1">Membrane</location>
        <topology evidence="1">Multi-pass membrane protein</topology>
    </subcellularLocation>
</comment>
<feature type="transmembrane region" description="Helical" evidence="11">
    <location>
        <begin position="68"/>
        <end position="87"/>
    </location>
</feature>
<dbReference type="GO" id="GO:0005249">
    <property type="term" value="F:voltage-gated potassium channel activity"/>
    <property type="evidence" value="ECO:0007669"/>
    <property type="project" value="InterPro"/>
</dbReference>
<evidence type="ECO:0000256" key="11">
    <source>
        <dbReference type="SAM" id="Phobius"/>
    </source>
</evidence>
<keyword evidence="3" id="KW-0633">Potassium transport</keyword>
<keyword evidence="10" id="KW-0407">Ion channel</keyword>